<dbReference type="SUPFAM" id="SSF57701">
    <property type="entry name" value="Zn2/Cys6 DNA-binding domain"/>
    <property type="match status" value="1"/>
</dbReference>
<evidence type="ECO:0000256" key="1">
    <source>
        <dbReference type="ARBA" id="ARBA00004123"/>
    </source>
</evidence>
<comment type="subcellular location">
    <subcellularLocation>
        <location evidence="1">Nucleus</location>
    </subcellularLocation>
</comment>
<feature type="compositionally biased region" description="Polar residues" evidence="7">
    <location>
        <begin position="834"/>
        <end position="843"/>
    </location>
</feature>
<evidence type="ECO:0000256" key="6">
    <source>
        <dbReference type="ARBA" id="ARBA00023242"/>
    </source>
</evidence>
<dbReference type="Gene3D" id="4.10.240.10">
    <property type="entry name" value="Zn(2)-C6 fungal-type DNA-binding domain"/>
    <property type="match status" value="1"/>
</dbReference>
<dbReference type="SMART" id="SM00906">
    <property type="entry name" value="Fungal_trans"/>
    <property type="match status" value="1"/>
</dbReference>
<feature type="compositionally biased region" description="Basic and acidic residues" evidence="7">
    <location>
        <begin position="147"/>
        <end position="156"/>
    </location>
</feature>
<evidence type="ECO:0000256" key="7">
    <source>
        <dbReference type="SAM" id="MobiDB-lite"/>
    </source>
</evidence>
<evidence type="ECO:0000256" key="3">
    <source>
        <dbReference type="ARBA" id="ARBA00023015"/>
    </source>
</evidence>
<feature type="region of interest" description="Disordered" evidence="7">
    <location>
        <begin position="94"/>
        <end position="159"/>
    </location>
</feature>
<gene>
    <name evidence="9" type="ORF">EAE97_008572</name>
</gene>
<dbReference type="PROSITE" id="PS50048">
    <property type="entry name" value="ZN2_CY6_FUNGAL_2"/>
    <property type="match status" value="1"/>
</dbReference>
<dbReference type="Pfam" id="PF00172">
    <property type="entry name" value="Zn_clus"/>
    <property type="match status" value="1"/>
</dbReference>
<dbReference type="PANTHER" id="PTHR47338">
    <property type="entry name" value="ZN(II)2CYS6 TRANSCRIPTION FACTOR (EUROFUNG)-RELATED"/>
    <property type="match status" value="1"/>
</dbReference>
<protein>
    <recommendedName>
        <fullName evidence="8">Zn(2)-C6 fungal-type domain-containing protein</fullName>
    </recommendedName>
</protein>
<dbReference type="PROSITE" id="PS00463">
    <property type="entry name" value="ZN2_CY6_FUNGAL_1"/>
    <property type="match status" value="1"/>
</dbReference>
<dbReference type="EMBL" id="RCSW01000018">
    <property type="protein sequence ID" value="KAF7934212.1"/>
    <property type="molecule type" value="Genomic_DNA"/>
</dbReference>
<dbReference type="Pfam" id="PF04082">
    <property type="entry name" value="Fungal_trans"/>
    <property type="match status" value="1"/>
</dbReference>
<keyword evidence="5" id="KW-0804">Transcription</keyword>
<evidence type="ECO:0000313" key="10">
    <source>
        <dbReference type="Proteomes" id="UP000710849"/>
    </source>
</evidence>
<proteinExistence type="predicted"/>
<comment type="caution">
    <text evidence="9">The sequence shown here is derived from an EMBL/GenBank/DDBJ whole genome shotgun (WGS) entry which is preliminary data.</text>
</comment>
<dbReference type="GeneID" id="62152160"/>
<feature type="region of interest" description="Disordered" evidence="7">
    <location>
        <begin position="830"/>
        <end position="901"/>
    </location>
</feature>
<feature type="region of interest" description="Disordered" evidence="7">
    <location>
        <begin position="258"/>
        <end position="294"/>
    </location>
</feature>
<keyword evidence="3" id="KW-0805">Transcription regulation</keyword>
<dbReference type="PRINTS" id="PR00755">
    <property type="entry name" value="AFLATOXINBRP"/>
</dbReference>
<evidence type="ECO:0000256" key="4">
    <source>
        <dbReference type="ARBA" id="ARBA00023026"/>
    </source>
</evidence>
<keyword evidence="4" id="KW-0843">Virulence</keyword>
<dbReference type="InterPro" id="IPR007219">
    <property type="entry name" value="XnlR_reg_dom"/>
</dbReference>
<feature type="domain" description="Zn(2)-C6 fungal-type" evidence="8">
    <location>
        <begin position="178"/>
        <end position="208"/>
    </location>
</feature>
<dbReference type="GO" id="GO:0008270">
    <property type="term" value="F:zinc ion binding"/>
    <property type="evidence" value="ECO:0007669"/>
    <property type="project" value="InterPro"/>
</dbReference>
<accession>A0A9P5I7M3</accession>
<evidence type="ECO:0000256" key="2">
    <source>
        <dbReference type="ARBA" id="ARBA00022723"/>
    </source>
</evidence>
<dbReference type="SMART" id="SM00066">
    <property type="entry name" value="GAL4"/>
    <property type="match status" value="1"/>
</dbReference>
<dbReference type="PANTHER" id="PTHR47338:SF27">
    <property type="entry name" value="ZN(II)2CYS6 TRANSCRIPTION FACTOR (EUROFUNG)"/>
    <property type="match status" value="1"/>
</dbReference>
<dbReference type="AlphaFoldDB" id="A0A9P5I7M3"/>
<dbReference type="GO" id="GO:0006351">
    <property type="term" value="P:DNA-templated transcription"/>
    <property type="evidence" value="ECO:0007669"/>
    <property type="project" value="InterPro"/>
</dbReference>
<dbReference type="InterPro" id="IPR050815">
    <property type="entry name" value="TF_fung"/>
</dbReference>
<dbReference type="GO" id="GO:0000981">
    <property type="term" value="F:DNA-binding transcription factor activity, RNA polymerase II-specific"/>
    <property type="evidence" value="ECO:0007669"/>
    <property type="project" value="InterPro"/>
</dbReference>
<organism evidence="9 10">
    <name type="scientific">Botrytis byssoidea</name>
    <dbReference type="NCBI Taxonomy" id="139641"/>
    <lineage>
        <taxon>Eukaryota</taxon>
        <taxon>Fungi</taxon>
        <taxon>Dikarya</taxon>
        <taxon>Ascomycota</taxon>
        <taxon>Pezizomycotina</taxon>
        <taxon>Leotiomycetes</taxon>
        <taxon>Helotiales</taxon>
        <taxon>Sclerotiniaceae</taxon>
        <taxon>Botrytis</taxon>
    </lineage>
</organism>
<feature type="compositionally biased region" description="Low complexity" evidence="7">
    <location>
        <begin position="851"/>
        <end position="862"/>
    </location>
</feature>
<evidence type="ECO:0000256" key="5">
    <source>
        <dbReference type="ARBA" id="ARBA00023163"/>
    </source>
</evidence>
<dbReference type="CDD" id="cd12148">
    <property type="entry name" value="fungal_TF_MHR"/>
    <property type="match status" value="1"/>
</dbReference>
<dbReference type="GO" id="GO:0003677">
    <property type="term" value="F:DNA binding"/>
    <property type="evidence" value="ECO:0007669"/>
    <property type="project" value="InterPro"/>
</dbReference>
<dbReference type="Proteomes" id="UP000710849">
    <property type="component" value="Unassembled WGS sequence"/>
</dbReference>
<dbReference type="InterPro" id="IPR001138">
    <property type="entry name" value="Zn2Cys6_DnaBD"/>
</dbReference>
<evidence type="ECO:0000313" key="9">
    <source>
        <dbReference type="EMBL" id="KAF7934212.1"/>
    </source>
</evidence>
<keyword evidence="6" id="KW-0539">Nucleus</keyword>
<name>A0A9P5I7M3_9HELO</name>
<dbReference type="InterPro" id="IPR036864">
    <property type="entry name" value="Zn2-C6_fun-type_DNA-bd_sf"/>
</dbReference>
<sequence>MMPSGQHQNFQAQNASDFQNANHSHQLLAQNTPPLDVLGTPNLEGFEFPYVFGENTVTPGELKLDSTSDPFNLANSTEHGDSISSIPPMHRNGYGSISGPTARHPSFSGGSDEASPTSSRMVGNFHQGDTPMVDDLKTNTGGSGDGSEEKGKDKPELAPAWTELKTKAGKERKRLPLACTACRRKKIRCSGEKPACVNCTRSKIPCVYKVTTKKATPRTDYMAMLDKRIKRMETRIMNTMPKEEQKEQTGTLTLARANVKPPIPGTLPSKNSAGKKRPAEEAFGPDLNDWSKSTIKPSKENVKAALKSKVVSAQEDAESKLLKDGKDKLPSRELQEHLAEVFFEKIYGQTYHLLHKPSFMMKLKSEVLPPVLVLAVCACAARFSDHVELTTAPPFLKGEEWASEARDIVLKRYDFPNITILTCLLILGFHEFGTCHGGRSWALAGQAIRMAYALQLHKDLDYDPQKPKLDEKGNAVKLSFIDREIRRRTMWACFLMDRFESSGTGRPTFVKEGTLEIQLPVKENMFLLDIPGSTESLHGEVVHQSTPSGPRLASPRQNLGVAAYVIRSIALYSNIVTHFNQGGFDKDPYPIWSPESKYSSLVKKLKEFKEAMPKEMVYNAENLSSHRSEGLANQFIFLYIVIEQSNLFLDHYPVILERNGPRSDAPKEFITQQESKSIEAAGRIAGLIDDGKSLSLTAPFVGYCAFSASMLLVGGIFSGNPSLEESSRKHLTITLRYITMMKKHWGMFHSLSETLRSHYKACADKVIAGSSNDSRSSIPQYGDWFDKFPHGVSQSDFEDPAAAVKKEKGDDAVLEQKSDLKTVANYVKDLPTASPKQQPNSKPAKQKAKRTQSTSQSSRPPQLDTMQAMPSDMQASHQGMQVSTPSSSHPQMTSQQAPQNSYNQSIMSPAALYPPPQYVNHHDLLMRSQRSQQPHNIGQRQLNEVLGFDYTTMDHSAMNGNGLHGGVMNGNSMNGSINNSGTPGTNHNGDGSMLNWGDIGLGGMGNGYDMLGLENGMPNAWYPPFNLSPPPINVDGMNDDAFGGNSVGGEFEMRMGGQGMMGMNMGGVDGGGGMGGH</sequence>
<dbReference type="GO" id="GO:0005634">
    <property type="term" value="C:nucleus"/>
    <property type="evidence" value="ECO:0007669"/>
    <property type="project" value="UniProtKB-SubCell"/>
</dbReference>
<dbReference type="CDD" id="cd00067">
    <property type="entry name" value="GAL4"/>
    <property type="match status" value="1"/>
</dbReference>
<keyword evidence="10" id="KW-1185">Reference proteome</keyword>
<evidence type="ECO:0000259" key="8">
    <source>
        <dbReference type="PROSITE" id="PS50048"/>
    </source>
</evidence>
<keyword evidence="2" id="KW-0479">Metal-binding</keyword>
<reference evidence="9 10" key="1">
    <citation type="journal article" date="2020" name="Genome Biol. Evol.">
        <title>Comparative genomics of Sclerotiniaceae.</title>
        <authorList>
            <person name="Valero Jimenez C.A."/>
            <person name="Steentjes M."/>
            <person name="Scholten O.E."/>
            <person name="Van Kan J.A.L."/>
        </authorList>
    </citation>
    <scope>NUCLEOTIDE SEQUENCE [LARGE SCALE GENOMIC DNA]</scope>
    <source>
        <strain evidence="9 10">MUCL 94</strain>
    </source>
</reference>
<dbReference type="RefSeq" id="XP_038730169.1">
    <property type="nucleotide sequence ID" value="XM_038879087.1"/>
</dbReference>
<feature type="compositionally biased region" description="Polar residues" evidence="7">
    <location>
        <begin position="873"/>
        <end position="901"/>
    </location>
</feature>